<evidence type="ECO:0000256" key="9">
    <source>
        <dbReference type="SAM" id="Phobius"/>
    </source>
</evidence>
<keyword evidence="2" id="KW-0813">Transport</keyword>
<dbReference type="InterPro" id="IPR052180">
    <property type="entry name" value="NhaC_Na-H+_Antiporter"/>
</dbReference>
<dbReference type="GO" id="GO:0005886">
    <property type="term" value="C:plasma membrane"/>
    <property type="evidence" value="ECO:0007669"/>
    <property type="project" value="UniProtKB-SubCell"/>
</dbReference>
<dbReference type="InterPro" id="IPR018461">
    <property type="entry name" value="Na/H_Antiport_NhaC-like_C"/>
</dbReference>
<evidence type="ECO:0000256" key="3">
    <source>
        <dbReference type="ARBA" id="ARBA00022449"/>
    </source>
</evidence>
<evidence type="ECO:0000256" key="7">
    <source>
        <dbReference type="ARBA" id="ARBA00023136"/>
    </source>
</evidence>
<dbReference type="Pfam" id="PF03553">
    <property type="entry name" value="Na_H_antiporter"/>
    <property type="match status" value="1"/>
</dbReference>
<evidence type="ECO:0000313" key="11">
    <source>
        <dbReference type="EMBL" id="VYT73234.1"/>
    </source>
</evidence>
<feature type="transmembrane region" description="Helical" evidence="9">
    <location>
        <begin position="12"/>
        <end position="41"/>
    </location>
</feature>
<accession>A0A6N2Z1P0</accession>
<organism evidence="11">
    <name type="scientific">Peptoniphilus gorbachii</name>
    <dbReference type="NCBI Taxonomy" id="411567"/>
    <lineage>
        <taxon>Bacteria</taxon>
        <taxon>Bacillati</taxon>
        <taxon>Bacillota</taxon>
        <taxon>Tissierellia</taxon>
        <taxon>Tissierellales</taxon>
        <taxon>Peptoniphilaceae</taxon>
        <taxon>Peptoniphilus</taxon>
    </lineage>
</organism>
<evidence type="ECO:0000256" key="6">
    <source>
        <dbReference type="ARBA" id="ARBA00022989"/>
    </source>
</evidence>
<feature type="transmembrane region" description="Helical" evidence="9">
    <location>
        <begin position="99"/>
        <end position="127"/>
    </location>
</feature>
<sequence>MLELGVLLLFMINLFIAIIFNFSIVYALFTNLVLLIIYAFIKNYSTREIFQMIKMGLMETKTVLAVFFLIGIITGIWRLSGTIAYIIYYGTSLISPNFFYVGIFIFNSCISLLTGTSLGTASTAGIISMSISNAMNFNPLLTGGAILSGCYFGDRSSPMSTSALLIATLTRTNLYTNLKNMFRTCIIPLILTLITFQAFNYGTSARVNSHIVNSIAEIFNFNFLLVIPTLSIIILSVLKVDIRINMIISIILSIIFAAIFQNRSALEILNSLIFGFHIEETAGKLINGGGLLSMKKMILIVGISSGYFGFFKRTNLLFSVKKYVRKLFINLPDMVVMSIISVIIACFSANQTLTSMITYEMARENYDDNYKLALDLENSAIMTPLYVPWNITGRTPMEMVSGPLTAILFSFYHHYIILVNCIVSSLEFKKNKKNKAL</sequence>
<keyword evidence="5 9" id="KW-0812">Transmembrane</keyword>
<dbReference type="GO" id="GO:0015297">
    <property type="term" value="F:antiporter activity"/>
    <property type="evidence" value="ECO:0007669"/>
    <property type="project" value="UniProtKB-KW"/>
</dbReference>
<dbReference type="EMBL" id="CACRUP010000003">
    <property type="protein sequence ID" value="VYT73234.1"/>
    <property type="molecule type" value="Genomic_DNA"/>
</dbReference>
<name>A0A6N2Z1P0_9FIRM</name>
<keyword evidence="3" id="KW-0050">Antiport</keyword>
<feature type="transmembrane region" description="Helical" evidence="9">
    <location>
        <begin position="404"/>
        <end position="426"/>
    </location>
</feature>
<evidence type="ECO:0000256" key="2">
    <source>
        <dbReference type="ARBA" id="ARBA00022448"/>
    </source>
</evidence>
<dbReference type="PANTHER" id="PTHR33451">
    <property type="entry name" value="MALATE-2H(+)/NA(+)-LACTATE ANTIPORTER"/>
    <property type="match status" value="1"/>
</dbReference>
<dbReference type="AlphaFoldDB" id="A0A6N2Z1P0"/>
<feature type="transmembrane region" description="Helical" evidence="9">
    <location>
        <begin position="219"/>
        <end position="237"/>
    </location>
</feature>
<protein>
    <submittedName>
        <fullName evidence="11">Malate-2H(+)/Na(+)-lactate antiporter</fullName>
    </submittedName>
</protein>
<feature type="transmembrane region" description="Helical" evidence="9">
    <location>
        <begin position="181"/>
        <end position="199"/>
    </location>
</feature>
<dbReference type="PANTHER" id="PTHR33451:SF3">
    <property type="entry name" value="MALATE-2H(+)_NA(+)-LACTATE ANTIPORTER"/>
    <property type="match status" value="1"/>
</dbReference>
<comment type="similarity">
    <text evidence="8">Belongs to the NhaC Na(+)/H(+) (TC 2.A.35) antiporter family.</text>
</comment>
<reference evidence="11" key="1">
    <citation type="submission" date="2019-11" db="EMBL/GenBank/DDBJ databases">
        <authorList>
            <person name="Feng L."/>
        </authorList>
    </citation>
    <scope>NUCLEOTIDE SEQUENCE</scope>
    <source>
        <strain evidence="11">PgorbachiiLFYP46</strain>
    </source>
</reference>
<gene>
    <name evidence="11" type="primary">mleN_6</name>
    <name evidence="11" type="ORF">PGLFYP46_00914</name>
</gene>
<evidence type="ECO:0000256" key="5">
    <source>
        <dbReference type="ARBA" id="ARBA00022692"/>
    </source>
</evidence>
<evidence type="ECO:0000256" key="4">
    <source>
        <dbReference type="ARBA" id="ARBA00022475"/>
    </source>
</evidence>
<feature type="transmembrane region" description="Helical" evidence="9">
    <location>
        <begin position="297"/>
        <end position="315"/>
    </location>
</feature>
<feature type="transmembrane region" description="Helical" evidence="9">
    <location>
        <begin position="327"/>
        <end position="350"/>
    </location>
</feature>
<dbReference type="RefSeq" id="WP_156700404.1">
    <property type="nucleotide sequence ID" value="NZ_CACRUP010000003.1"/>
</dbReference>
<keyword evidence="6 9" id="KW-1133">Transmembrane helix</keyword>
<keyword evidence="7 9" id="KW-0472">Membrane</keyword>
<comment type="subcellular location">
    <subcellularLocation>
        <location evidence="1">Cell membrane</location>
        <topology evidence="1">Multi-pass membrane protein</topology>
    </subcellularLocation>
</comment>
<evidence type="ECO:0000259" key="10">
    <source>
        <dbReference type="Pfam" id="PF03553"/>
    </source>
</evidence>
<keyword evidence="4" id="KW-1003">Cell membrane</keyword>
<evidence type="ECO:0000256" key="1">
    <source>
        <dbReference type="ARBA" id="ARBA00004651"/>
    </source>
</evidence>
<feature type="transmembrane region" description="Helical" evidence="9">
    <location>
        <begin position="62"/>
        <end position="87"/>
    </location>
</feature>
<proteinExistence type="inferred from homology"/>
<evidence type="ECO:0000256" key="8">
    <source>
        <dbReference type="ARBA" id="ARBA00038435"/>
    </source>
</evidence>
<feature type="transmembrane region" description="Helical" evidence="9">
    <location>
        <begin position="244"/>
        <end position="261"/>
    </location>
</feature>
<feature type="domain" description="Na+/H+ antiporter NhaC-like C-terminal" evidence="10">
    <location>
        <begin position="149"/>
        <end position="393"/>
    </location>
</feature>